<accession>A0A1B8YGN7</accession>
<sequence length="55" mass="6342">MPNSKYNEKVNHSGNRTEKPSIYSKKHNTINNCSLELGLDLQLNKKLRTGNERDI</sequence>
<gene>
    <name evidence="2" type="ORF">Phpb_02734</name>
</gene>
<dbReference type="Proteomes" id="UP000092665">
    <property type="component" value="Unassembled WGS sequence"/>
</dbReference>
<reference evidence="3" key="1">
    <citation type="submission" date="2015-11" db="EMBL/GenBank/DDBJ databases">
        <authorList>
            <person name="Tobias N.J."/>
            <person name="Mishra B."/>
            <person name="Gupta D.K."/>
            <person name="Thines M."/>
            <person name="Stinear T.P."/>
            <person name="Bode H.B."/>
        </authorList>
    </citation>
    <scope>NUCLEOTIDE SEQUENCE [LARGE SCALE GENOMIC DNA]</scope>
    <source>
        <strain evidence="3">PB45.5</strain>
    </source>
</reference>
<dbReference type="EMBL" id="LOIC01000072">
    <property type="protein sequence ID" value="OCA54290.1"/>
    <property type="molecule type" value="Genomic_DNA"/>
</dbReference>
<comment type="caution">
    <text evidence="2">The sequence shown here is derived from an EMBL/GenBank/DDBJ whole genome shotgun (WGS) entry which is preliminary data.</text>
</comment>
<proteinExistence type="predicted"/>
<evidence type="ECO:0000313" key="3">
    <source>
        <dbReference type="Proteomes" id="UP000092665"/>
    </source>
</evidence>
<dbReference type="AlphaFoldDB" id="A0A1B8YGN7"/>
<keyword evidence="3" id="KW-1185">Reference proteome</keyword>
<organism evidence="2 3">
    <name type="scientific">Photorhabdus namnaonensis</name>
    <dbReference type="NCBI Taxonomy" id="1851568"/>
    <lineage>
        <taxon>Bacteria</taxon>
        <taxon>Pseudomonadati</taxon>
        <taxon>Pseudomonadota</taxon>
        <taxon>Gammaproteobacteria</taxon>
        <taxon>Enterobacterales</taxon>
        <taxon>Morganellaceae</taxon>
        <taxon>Photorhabdus</taxon>
    </lineage>
</organism>
<feature type="region of interest" description="Disordered" evidence="1">
    <location>
        <begin position="1"/>
        <end position="22"/>
    </location>
</feature>
<feature type="compositionally biased region" description="Basic and acidic residues" evidence="1">
    <location>
        <begin position="1"/>
        <end position="19"/>
    </location>
</feature>
<dbReference type="RefSeq" id="WP_165603295.1">
    <property type="nucleotide sequence ID" value="NZ_CAWMQN010000072.1"/>
</dbReference>
<evidence type="ECO:0000313" key="2">
    <source>
        <dbReference type="EMBL" id="OCA54290.1"/>
    </source>
</evidence>
<name>A0A1B8YGN7_9GAMM</name>
<evidence type="ECO:0000256" key="1">
    <source>
        <dbReference type="SAM" id="MobiDB-lite"/>
    </source>
</evidence>
<protein>
    <submittedName>
        <fullName evidence="2">Uncharacterized protein</fullName>
    </submittedName>
</protein>